<evidence type="ECO:0000256" key="1">
    <source>
        <dbReference type="ARBA" id="ARBA00006226"/>
    </source>
</evidence>
<dbReference type="AlphaFoldDB" id="A0A1V4AUZ8"/>
<accession>A0A1V4AUZ8</accession>
<dbReference type="Proteomes" id="UP000189681">
    <property type="component" value="Unassembled WGS sequence"/>
</dbReference>
<dbReference type="PANTHER" id="PTHR33755:SF5">
    <property type="entry name" value="TYPE II TOXIN-ANTITOXIN SYSTEM RELE_PARE FAMILY TOXIN"/>
    <property type="match status" value="1"/>
</dbReference>
<dbReference type="PANTHER" id="PTHR33755">
    <property type="entry name" value="TOXIN PARE1-RELATED"/>
    <property type="match status" value="1"/>
</dbReference>
<dbReference type="Pfam" id="PF05016">
    <property type="entry name" value="ParE_toxin"/>
    <property type="match status" value="1"/>
</dbReference>
<keyword evidence="2" id="KW-1277">Toxin-antitoxin system</keyword>
<dbReference type="InterPro" id="IPR035093">
    <property type="entry name" value="RelE/ParE_toxin_dom_sf"/>
</dbReference>
<name>A0A1V4AUZ8_9BACT</name>
<comment type="caution">
    <text evidence="3">The sequence shown here is derived from an EMBL/GenBank/DDBJ whole genome shotgun (WGS) entry which is preliminary data.</text>
</comment>
<protein>
    <submittedName>
        <fullName evidence="3">Plasmid stabilization protein</fullName>
    </submittedName>
</protein>
<dbReference type="STRING" id="1004156.AYP45_06440"/>
<proteinExistence type="inferred from homology"/>
<organism evidence="3 4">
    <name type="scientific">Candidatus Brocadia carolinensis</name>
    <dbReference type="NCBI Taxonomy" id="1004156"/>
    <lineage>
        <taxon>Bacteria</taxon>
        <taxon>Pseudomonadati</taxon>
        <taxon>Planctomycetota</taxon>
        <taxon>Candidatus Brocadiia</taxon>
        <taxon>Candidatus Brocadiales</taxon>
        <taxon>Candidatus Brocadiaceae</taxon>
        <taxon>Candidatus Brocadia</taxon>
    </lineage>
</organism>
<dbReference type="EMBL" id="AYTS01000056">
    <property type="protein sequence ID" value="OOP56945.1"/>
    <property type="molecule type" value="Genomic_DNA"/>
</dbReference>
<evidence type="ECO:0000256" key="2">
    <source>
        <dbReference type="ARBA" id="ARBA00022649"/>
    </source>
</evidence>
<dbReference type="InterPro" id="IPR007712">
    <property type="entry name" value="RelE/ParE_toxin"/>
</dbReference>
<evidence type="ECO:0000313" key="3">
    <source>
        <dbReference type="EMBL" id="OOP56945.1"/>
    </source>
</evidence>
<sequence>MKVHWTDTAIEQLSTIHTYHKQNSPAYAQRIVDRLTRRSQQMVNFPLSGRIVPEMNIPQIREVVEGLYRIIYYIKADQNGSQQILWGK</sequence>
<dbReference type="Gene3D" id="3.30.2310.20">
    <property type="entry name" value="RelE-like"/>
    <property type="match status" value="1"/>
</dbReference>
<dbReference type="InterPro" id="IPR051803">
    <property type="entry name" value="TA_system_RelE-like_toxin"/>
</dbReference>
<comment type="similarity">
    <text evidence="1">Belongs to the RelE toxin family.</text>
</comment>
<evidence type="ECO:0000313" key="4">
    <source>
        <dbReference type="Proteomes" id="UP000189681"/>
    </source>
</evidence>
<reference evidence="3 4" key="1">
    <citation type="journal article" date="2017" name="Water Res.">
        <title>Discovery and metagenomic analysis of an anammox bacterial enrichment related to Candidatus "Brocadia caroliniensis" in a full-scale glycerol-fed nitritation-denitritation separate centrate treatment process.</title>
        <authorList>
            <person name="Park H."/>
            <person name="Brotto A.C."/>
            <person name="van Loosdrecht M.C."/>
            <person name="Chandran K."/>
        </authorList>
    </citation>
    <scope>NUCLEOTIDE SEQUENCE [LARGE SCALE GENOMIC DNA]</scope>
    <source>
        <strain evidence="3">26THWARD</strain>
    </source>
</reference>
<gene>
    <name evidence="3" type="ORF">AYP45_06440</name>
</gene>